<evidence type="ECO:0000313" key="3">
    <source>
        <dbReference type="Proteomes" id="UP000199450"/>
    </source>
</evidence>
<dbReference type="OrthoDB" id="1256349at2"/>
<sequence length="236" mass="27475">MKLQILLCTTLVLAIRITAQEQPKNEQQQDHLQSSPSYGQKQERDHSIITISGLAPLRDQRWNIGYLHKLNKRWWIGAEVAYGQKGMTPYNLGFEGDFKVFEVKPELYYSLNPKSRLKHFISAEFSYLNHSSQRVNDGYYDTTGQYYNYTSADFKRIRKGLSINYSILLGRRSSWFGFMPKVGLGIAHRNISYQHVEGKTLSYEPIDVLPFLPDMDREQSGLRFLVNADVKFIFKF</sequence>
<evidence type="ECO:0008006" key="4">
    <source>
        <dbReference type="Google" id="ProtNLM"/>
    </source>
</evidence>
<organism evidence="2 3">
    <name type="scientific">Chryseobacterium taichungense</name>
    <dbReference type="NCBI Taxonomy" id="295069"/>
    <lineage>
        <taxon>Bacteria</taxon>
        <taxon>Pseudomonadati</taxon>
        <taxon>Bacteroidota</taxon>
        <taxon>Flavobacteriia</taxon>
        <taxon>Flavobacteriales</taxon>
        <taxon>Weeksellaceae</taxon>
        <taxon>Chryseobacterium group</taxon>
        <taxon>Chryseobacterium</taxon>
    </lineage>
</organism>
<protein>
    <recommendedName>
        <fullName evidence="4">Outer membrane protein beta-barrel domain-containing protein</fullName>
    </recommendedName>
</protein>
<dbReference type="EMBL" id="FOBV01000014">
    <property type="protein sequence ID" value="SEN08366.1"/>
    <property type="molecule type" value="Genomic_DNA"/>
</dbReference>
<reference evidence="3" key="1">
    <citation type="submission" date="2016-10" db="EMBL/GenBank/DDBJ databases">
        <authorList>
            <person name="Varghese N."/>
            <person name="Submissions S."/>
        </authorList>
    </citation>
    <scope>NUCLEOTIDE SEQUENCE [LARGE SCALE GENOMIC DNA]</scope>
    <source>
        <strain evidence="3">DSM 17453</strain>
    </source>
</reference>
<feature type="compositionally biased region" description="Polar residues" evidence="1">
    <location>
        <begin position="30"/>
        <end position="40"/>
    </location>
</feature>
<name>A0A1H8DMG7_9FLAO</name>
<dbReference type="RefSeq" id="WP_143052742.1">
    <property type="nucleotide sequence ID" value="NZ_DAMCDB010000048.1"/>
</dbReference>
<evidence type="ECO:0000256" key="1">
    <source>
        <dbReference type="SAM" id="MobiDB-lite"/>
    </source>
</evidence>
<feature type="region of interest" description="Disordered" evidence="1">
    <location>
        <begin position="23"/>
        <end position="43"/>
    </location>
</feature>
<proteinExistence type="predicted"/>
<keyword evidence="3" id="KW-1185">Reference proteome</keyword>
<dbReference type="STRING" id="295069.SAMN05421856_11446"/>
<gene>
    <name evidence="2" type="ORF">SAMN05421856_11446</name>
</gene>
<dbReference type="AlphaFoldDB" id="A0A1H8DMG7"/>
<evidence type="ECO:0000313" key="2">
    <source>
        <dbReference type="EMBL" id="SEN08366.1"/>
    </source>
</evidence>
<accession>A0A1H8DMG7</accession>
<dbReference type="Proteomes" id="UP000199450">
    <property type="component" value="Unassembled WGS sequence"/>
</dbReference>